<protein>
    <recommendedName>
        <fullName evidence="3">F-box domain-containing protein</fullName>
    </recommendedName>
</protein>
<accession>A0A397S779</accession>
<keyword evidence="2" id="KW-1185">Reference proteome</keyword>
<comment type="caution">
    <text evidence="1">The sequence shown here is derived from an EMBL/GenBank/DDBJ whole genome shotgun (WGS) entry which is preliminary data.</text>
</comment>
<dbReference type="InterPro" id="IPR032675">
    <property type="entry name" value="LRR_dom_sf"/>
</dbReference>
<organism evidence="1 2">
    <name type="scientific">Glomus cerebriforme</name>
    <dbReference type="NCBI Taxonomy" id="658196"/>
    <lineage>
        <taxon>Eukaryota</taxon>
        <taxon>Fungi</taxon>
        <taxon>Fungi incertae sedis</taxon>
        <taxon>Mucoromycota</taxon>
        <taxon>Glomeromycotina</taxon>
        <taxon>Glomeromycetes</taxon>
        <taxon>Glomerales</taxon>
        <taxon>Glomeraceae</taxon>
        <taxon>Glomus</taxon>
    </lineage>
</organism>
<dbReference type="Proteomes" id="UP000265703">
    <property type="component" value="Unassembled WGS sequence"/>
</dbReference>
<reference evidence="1 2" key="1">
    <citation type="submission" date="2018-06" db="EMBL/GenBank/DDBJ databases">
        <title>Comparative genomics reveals the genomic features of Rhizophagus irregularis, R. cerebriforme, R. diaphanum and Gigaspora rosea, and their symbiotic lifestyle signature.</title>
        <authorList>
            <person name="Morin E."/>
            <person name="San Clemente H."/>
            <person name="Chen E.C.H."/>
            <person name="De La Providencia I."/>
            <person name="Hainaut M."/>
            <person name="Kuo A."/>
            <person name="Kohler A."/>
            <person name="Murat C."/>
            <person name="Tang N."/>
            <person name="Roy S."/>
            <person name="Loubradou J."/>
            <person name="Henrissat B."/>
            <person name="Grigoriev I.V."/>
            <person name="Corradi N."/>
            <person name="Roux C."/>
            <person name="Martin F.M."/>
        </authorList>
    </citation>
    <scope>NUCLEOTIDE SEQUENCE [LARGE SCALE GENOMIC DNA]</scope>
    <source>
        <strain evidence="1 2">DAOM 227022</strain>
    </source>
</reference>
<evidence type="ECO:0000313" key="2">
    <source>
        <dbReference type="Proteomes" id="UP000265703"/>
    </source>
</evidence>
<dbReference type="Gene3D" id="3.80.10.10">
    <property type="entry name" value="Ribonuclease Inhibitor"/>
    <property type="match status" value="1"/>
</dbReference>
<dbReference type="SUPFAM" id="SSF52047">
    <property type="entry name" value="RNI-like"/>
    <property type="match status" value="1"/>
</dbReference>
<evidence type="ECO:0008006" key="3">
    <source>
        <dbReference type="Google" id="ProtNLM"/>
    </source>
</evidence>
<name>A0A397S779_9GLOM</name>
<sequence length="208" mass="24625">MTKLSNLRELMLSFDSNHFIEDFKILQYVSFPQLQLLKFDYAYPRYELLMKFLETNGKNLKEFYIGNNDNPLNSAIAKFCPNLRSLFSIFRKDELETLKLLFNNCQYLESIEVWCGNEYLSEKKLFEYVAKYAPKNFIELKIYYVIYTQPEILPEELEGFFINWANRTPQIPLSLVVFFHDANAFGGNLKIIDKYKSLGVVKKIRIIT</sequence>
<evidence type="ECO:0000313" key="1">
    <source>
        <dbReference type="EMBL" id="RIA81352.1"/>
    </source>
</evidence>
<proteinExistence type="predicted"/>
<dbReference type="OrthoDB" id="2313610at2759"/>
<dbReference type="EMBL" id="QKYT01000810">
    <property type="protein sequence ID" value="RIA81352.1"/>
    <property type="molecule type" value="Genomic_DNA"/>
</dbReference>
<dbReference type="AlphaFoldDB" id="A0A397S779"/>
<gene>
    <name evidence="1" type="ORF">C1645_790608</name>
</gene>